<evidence type="ECO:0000256" key="3">
    <source>
        <dbReference type="ARBA" id="ARBA00022574"/>
    </source>
</evidence>
<dbReference type="PANTHER" id="PTHR10241">
    <property type="entry name" value="LETHAL 2 GIANT LARVAE PROTEIN"/>
    <property type="match status" value="1"/>
</dbReference>
<evidence type="ECO:0000256" key="4">
    <source>
        <dbReference type="ARBA" id="ARBA00022737"/>
    </source>
</evidence>
<protein>
    <submittedName>
        <fullName evidence="9">Lethal(2) giant larvae protein homolog Sro77p</fullName>
    </submittedName>
</protein>
<dbReference type="InterPro" id="IPR013905">
    <property type="entry name" value="Lgl_C_dom"/>
</dbReference>
<keyword evidence="7" id="KW-0472">Membrane</keyword>
<accession>A0ABP0EES0</accession>
<dbReference type="PROSITE" id="PS50082">
    <property type="entry name" value="WD_REPEATS_2"/>
    <property type="match status" value="1"/>
</dbReference>
<evidence type="ECO:0000313" key="10">
    <source>
        <dbReference type="Proteomes" id="UP001497600"/>
    </source>
</evidence>
<dbReference type="EMBL" id="OZ004258">
    <property type="protein sequence ID" value="CAK7912054.1"/>
    <property type="molecule type" value="Genomic_DNA"/>
</dbReference>
<keyword evidence="7" id="KW-1133">Transmembrane helix</keyword>
<keyword evidence="10" id="KW-1185">Reference proteome</keyword>
<gene>
    <name evidence="9" type="primary">SRO77</name>
    <name evidence="9" type="ORF">CAAN4_F05204</name>
</gene>
<dbReference type="InterPro" id="IPR036322">
    <property type="entry name" value="WD40_repeat_dom_sf"/>
</dbReference>
<dbReference type="InterPro" id="IPR015943">
    <property type="entry name" value="WD40/YVTN_repeat-like_dom_sf"/>
</dbReference>
<dbReference type="SUPFAM" id="SSF50978">
    <property type="entry name" value="WD40 repeat-like"/>
    <property type="match status" value="2"/>
</dbReference>
<dbReference type="Pfam" id="PF00400">
    <property type="entry name" value="WD40"/>
    <property type="match status" value="1"/>
</dbReference>
<dbReference type="InterPro" id="IPR019775">
    <property type="entry name" value="WD40_repeat_CS"/>
</dbReference>
<sequence>MFDKIKSRKAPLSLSSVSNAIKTSGTSDLSPKDFQPKSLDLFTSFQLGLPTHSIVAIAHDPVQSLLAVSTTKNEIRVYGQGSVEVVFEFKQSASLMTHLCFVKGIYLVAVSSSIGAITVISLHSKQILGTFSAPGGAITSLTSDPSLDWLVLGLSNGSLLFYDVDRLALTPFRIDNLQKRILPKQKLSPVLNVEWHPRDIGTLLISYSHSAIVYSMVTGEIQSAMVRQLNKGDPGYERAQWVANGGKKKLFGSSNQIVSEMTTAHFHPNGLHVVTAHLDGVLKFWDVQGAVPLYEKNVQIINNESFDPIQFDICPIHSIKWICSQDPELTQLVYTIGASTLEIINFGLTLKYSLTSHEKQSQFYSNPQNGRQTIEVPMNASNEPEYIVRIVPLAADNSPYFNGGWNPSNLICLTNLGSIVVVNPHNPSANLPTLPPSMGLIHPPVTASVVQPARKIDWYSVCSSRSNYASNIDRSVLLRGGAPVDNPKAPKPLGYDDTLRNILITGHESGIVRLLDVTRGEHQDPENMLEVNVKNVLGKAVSRKSAKITHVSCAFESKELLVGMANGQVVICKYGKARGGGGGGYGSSSSGNPSDFSDCQTLHQNGDASLLSIQHRVAPSSSSSFIPTALLKLENSNDSISCLKVNDTGFAAIAYTSGRIVVCDITRGPAVIFNAESLSKFLPSVSGVCYATTLEFSIVEYGQDGYSSIVLMVGTCSGGNLLMFRIVPQPNGAFECVFGDKTIGLNYRSSNGDQDPTKSKLDQIIPVTAKDGVSAVADLGMFHKLASGVVIPAYVITTSERDIRVLKVPKTKLSHKVIDDLVLRTGVVRFRQGGVFLAVLVKTGFIKFLTLPALNEISDFKLPKDIYVSIRSALESGVASDSAVLPSGELFIRTSSSEFQVLTAYIEDHRLRRKHEPLSDLLFNDTAVIPLRPSAGSLQWVKGQTKYVSVQDLTYLIAGPNRKPAKHPESQMAYNISPEANPNQGYGNLYGGAGAGGSGENDRGYKEPTKKSSAVAGAGGYNFGTKGFMKSLQGGIEQVEESLNGYANTVSETMTESVEGTKKSMYGAAFKSKFGF</sequence>
<evidence type="ECO:0000256" key="1">
    <source>
        <dbReference type="ARBA" id="ARBA00008070"/>
    </source>
</evidence>
<keyword evidence="4" id="KW-0677">Repeat</keyword>
<evidence type="ECO:0000313" key="9">
    <source>
        <dbReference type="EMBL" id="CAK7912054.1"/>
    </source>
</evidence>
<comment type="similarity">
    <text evidence="1">Belongs to the WD repeat L(2)GL family.</text>
</comment>
<evidence type="ECO:0000256" key="5">
    <source>
        <dbReference type="PROSITE-ProRule" id="PRU00221"/>
    </source>
</evidence>
<dbReference type="PANTHER" id="PTHR10241:SF25">
    <property type="entry name" value="TOMOSYN, ISOFORM C"/>
    <property type="match status" value="1"/>
</dbReference>
<feature type="repeat" description="WD" evidence="5">
    <location>
        <begin position="261"/>
        <end position="295"/>
    </location>
</feature>
<evidence type="ECO:0000259" key="8">
    <source>
        <dbReference type="Pfam" id="PF08596"/>
    </source>
</evidence>
<dbReference type="Proteomes" id="UP001497600">
    <property type="component" value="Chromosome F"/>
</dbReference>
<feature type="transmembrane region" description="Helical" evidence="7">
    <location>
        <begin position="100"/>
        <end position="122"/>
    </location>
</feature>
<evidence type="ECO:0000256" key="2">
    <source>
        <dbReference type="ARBA" id="ARBA00022483"/>
    </source>
</evidence>
<dbReference type="SMART" id="SM00320">
    <property type="entry name" value="WD40"/>
    <property type="match status" value="4"/>
</dbReference>
<feature type="compositionally biased region" description="Gly residues" evidence="6">
    <location>
        <begin position="989"/>
        <end position="999"/>
    </location>
</feature>
<keyword evidence="7" id="KW-0812">Transmembrane</keyword>
<organism evidence="9 10">
    <name type="scientific">[Candida] anglica</name>
    <dbReference type="NCBI Taxonomy" id="148631"/>
    <lineage>
        <taxon>Eukaryota</taxon>
        <taxon>Fungi</taxon>
        <taxon>Dikarya</taxon>
        <taxon>Ascomycota</taxon>
        <taxon>Saccharomycotina</taxon>
        <taxon>Pichiomycetes</taxon>
        <taxon>Debaryomycetaceae</taxon>
        <taxon>Kurtzmaniella</taxon>
    </lineage>
</organism>
<evidence type="ECO:0000256" key="6">
    <source>
        <dbReference type="SAM" id="MobiDB-lite"/>
    </source>
</evidence>
<feature type="compositionally biased region" description="Basic and acidic residues" evidence="6">
    <location>
        <begin position="1000"/>
        <end position="1010"/>
    </location>
</feature>
<dbReference type="Gene3D" id="2.130.10.10">
    <property type="entry name" value="YVTN repeat-like/Quinoprotein amine dehydrogenase"/>
    <property type="match status" value="1"/>
</dbReference>
<dbReference type="PROSITE" id="PS00678">
    <property type="entry name" value="WD_REPEATS_1"/>
    <property type="match status" value="1"/>
</dbReference>
<dbReference type="InterPro" id="IPR001680">
    <property type="entry name" value="WD40_rpt"/>
</dbReference>
<name>A0ABP0EES0_9ASCO</name>
<dbReference type="Pfam" id="PF08596">
    <property type="entry name" value="Lgl_C"/>
    <property type="match status" value="1"/>
</dbReference>
<keyword evidence="2" id="KW-0268">Exocytosis</keyword>
<feature type="domain" description="Lethal giant larvae (Lgl)-like C-terminal" evidence="8">
    <location>
        <begin position="546"/>
        <end position="966"/>
    </location>
</feature>
<reference evidence="9 10" key="1">
    <citation type="submission" date="2024-01" db="EMBL/GenBank/DDBJ databases">
        <authorList>
            <consortium name="Genoscope - CEA"/>
            <person name="William W."/>
        </authorList>
    </citation>
    <scope>NUCLEOTIDE SEQUENCE [LARGE SCALE GENOMIC DNA]</scope>
    <source>
        <strain evidence="9 10">29B2s-10</strain>
    </source>
</reference>
<proteinExistence type="inferred from homology"/>
<feature type="region of interest" description="Disordered" evidence="6">
    <location>
        <begin position="989"/>
        <end position="1012"/>
    </location>
</feature>
<evidence type="ECO:0000256" key="7">
    <source>
        <dbReference type="SAM" id="Phobius"/>
    </source>
</evidence>
<keyword evidence="3 5" id="KW-0853">WD repeat</keyword>